<dbReference type="Gene3D" id="3.40.630.30">
    <property type="match status" value="1"/>
</dbReference>
<organism evidence="4 5">
    <name type="scientific">Pseudonocardia kunmingensis</name>
    <dbReference type="NCBI Taxonomy" id="630975"/>
    <lineage>
        <taxon>Bacteria</taxon>
        <taxon>Bacillati</taxon>
        <taxon>Actinomycetota</taxon>
        <taxon>Actinomycetes</taxon>
        <taxon>Pseudonocardiales</taxon>
        <taxon>Pseudonocardiaceae</taxon>
        <taxon>Pseudonocardia</taxon>
    </lineage>
</organism>
<dbReference type="PROSITE" id="PS51186">
    <property type="entry name" value="GNAT"/>
    <property type="match status" value="1"/>
</dbReference>
<dbReference type="OrthoDB" id="4549080at2"/>
<gene>
    <name evidence="4" type="ORF">FB558_2286</name>
</gene>
<keyword evidence="2" id="KW-0012">Acyltransferase</keyword>
<comment type="caution">
    <text evidence="4">The sequence shown here is derived from an EMBL/GenBank/DDBJ whole genome shotgun (WGS) entry which is preliminary data.</text>
</comment>
<name>A0A543E1N6_9PSEU</name>
<keyword evidence="1 4" id="KW-0808">Transferase</keyword>
<dbReference type="PANTHER" id="PTHR43877">
    <property type="entry name" value="AMINOALKYLPHOSPHONATE N-ACETYLTRANSFERASE-RELATED-RELATED"/>
    <property type="match status" value="1"/>
</dbReference>
<dbReference type="CDD" id="cd04301">
    <property type="entry name" value="NAT_SF"/>
    <property type="match status" value="1"/>
</dbReference>
<sequence>MDERAVSRTSRRFWSLGADVLDLGGATAVRSPAAPGHPLGTFLCEVRTAEPAGALVEFARRTRTPCPRVLVDPDTPPAAEAHLALHGWRLDVVLQLVLPAGTAVGAPAGPVRPVTDDAGWAHVQRLFRIDHLEEDTRLDRPARSAEDTAAAVALRRRLGVAYLLAERSGEVAGCIASWPGDEGVGMIEDVFVHPDHRRLGVATDLLRHAVGHARAHGAGPVLIGAEVDDTPKHLYARFGFRPATVARSYEAPPA</sequence>
<feature type="domain" description="N-acetyltransferase" evidence="3">
    <location>
        <begin position="109"/>
        <end position="254"/>
    </location>
</feature>
<proteinExistence type="predicted"/>
<dbReference type="InterPro" id="IPR016181">
    <property type="entry name" value="Acyl_CoA_acyltransferase"/>
</dbReference>
<dbReference type="EMBL" id="VFPA01000001">
    <property type="protein sequence ID" value="TQM15498.1"/>
    <property type="molecule type" value="Genomic_DNA"/>
</dbReference>
<dbReference type="GO" id="GO:0016747">
    <property type="term" value="F:acyltransferase activity, transferring groups other than amino-acyl groups"/>
    <property type="evidence" value="ECO:0007669"/>
    <property type="project" value="InterPro"/>
</dbReference>
<dbReference type="AlphaFoldDB" id="A0A543E1N6"/>
<dbReference type="SUPFAM" id="SSF55729">
    <property type="entry name" value="Acyl-CoA N-acyltransferases (Nat)"/>
    <property type="match status" value="1"/>
</dbReference>
<dbReference type="Pfam" id="PF00583">
    <property type="entry name" value="Acetyltransf_1"/>
    <property type="match status" value="1"/>
</dbReference>
<evidence type="ECO:0000313" key="4">
    <source>
        <dbReference type="EMBL" id="TQM15498.1"/>
    </source>
</evidence>
<evidence type="ECO:0000313" key="5">
    <source>
        <dbReference type="Proteomes" id="UP000315677"/>
    </source>
</evidence>
<dbReference type="PANTHER" id="PTHR43877:SF1">
    <property type="entry name" value="ACETYLTRANSFERASE"/>
    <property type="match status" value="1"/>
</dbReference>
<dbReference type="InterPro" id="IPR000182">
    <property type="entry name" value="GNAT_dom"/>
</dbReference>
<evidence type="ECO:0000256" key="1">
    <source>
        <dbReference type="ARBA" id="ARBA00022679"/>
    </source>
</evidence>
<evidence type="ECO:0000259" key="3">
    <source>
        <dbReference type="PROSITE" id="PS51186"/>
    </source>
</evidence>
<dbReference type="RefSeq" id="WP_142051427.1">
    <property type="nucleotide sequence ID" value="NZ_VFPA01000001.1"/>
</dbReference>
<reference evidence="4 5" key="1">
    <citation type="submission" date="2019-06" db="EMBL/GenBank/DDBJ databases">
        <title>Sequencing the genomes of 1000 actinobacteria strains.</title>
        <authorList>
            <person name="Klenk H.-P."/>
        </authorList>
    </citation>
    <scope>NUCLEOTIDE SEQUENCE [LARGE SCALE GENOMIC DNA]</scope>
    <source>
        <strain evidence="4 5">DSM 45301</strain>
    </source>
</reference>
<dbReference type="Proteomes" id="UP000315677">
    <property type="component" value="Unassembled WGS sequence"/>
</dbReference>
<keyword evidence="5" id="KW-1185">Reference proteome</keyword>
<protein>
    <submittedName>
        <fullName evidence="4">Acetyltransferase (GNAT) family protein</fullName>
    </submittedName>
</protein>
<evidence type="ECO:0000256" key="2">
    <source>
        <dbReference type="ARBA" id="ARBA00023315"/>
    </source>
</evidence>
<dbReference type="InterPro" id="IPR050832">
    <property type="entry name" value="Bact_Acetyltransf"/>
</dbReference>
<accession>A0A543E1N6</accession>